<dbReference type="CDD" id="cd01713">
    <property type="entry name" value="CTU1-like"/>
    <property type="match status" value="1"/>
</dbReference>
<dbReference type="GO" id="GO:0002143">
    <property type="term" value="P:tRNA wobble position uridine thiolation"/>
    <property type="evidence" value="ECO:0007669"/>
    <property type="project" value="TreeGrafter"/>
</dbReference>
<evidence type="ECO:0000256" key="1">
    <source>
        <dbReference type="ARBA" id="ARBA00022679"/>
    </source>
</evidence>
<proteinExistence type="predicted"/>
<dbReference type="PANTHER" id="PTHR11807">
    <property type="entry name" value="ATPASES OF THE PP SUPERFAMILY-RELATED"/>
    <property type="match status" value="1"/>
</dbReference>
<dbReference type="InterPro" id="IPR014729">
    <property type="entry name" value="Rossmann-like_a/b/a_fold"/>
</dbReference>
<dbReference type="GO" id="GO:0016740">
    <property type="term" value="F:transferase activity"/>
    <property type="evidence" value="ECO:0007669"/>
    <property type="project" value="UniProtKB-KW"/>
</dbReference>
<evidence type="ECO:0000259" key="2">
    <source>
        <dbReference type="Pfam" id="PF01171"/>
    </source>
</evidence>
<dbReference type="RefSeq" id="XP_027202222.1">
    <property type="nucleotide sequence ID" value="XM_027346421.1"/>
</dbReference>
<evidence type="ECO:0000313" key="4">
    <source>
        <dbReference type="RefSeq" id="XP_027202222.1"/>
    </source>
</evidence>
<accession>A0A6P6YA15</accession>
<dbReference type="Gene3D" id="3.40.50.620">
    <property type="entry name" value="HUPs"/>
    <property type="match status" value="1"/>
</dbReference>
<dbReference type="OrthoDB" id="198857at2759"/>
<dbReference type="PANTHER" id="PTHR11807:SF12">
    <property type="entry name" value="CYTOPLASMIC TRNA 2-THIOLATION PROTEIN 1"/>
    <property type="match status" value="1"/>
</dbReference>
<gene>
    <name evidence="4" type="primary">LOC113796183</name>
</gene>
<dbReference type="AlphaFoldDB" id="A0A6P6YA15"/>
<feature type="domain" description="tRNA(Ile)-lysidine/2-thiocytidine synthase N-terminal" evidence="2">
    <location>
        <begin position="42"/>
        <end position="243"/>
    </location>
</feature>
<keyword evidence="1" id="KW-0808">Transferase</keyword>
<name>A0A6P6YA15_DERPT</name>
<organism evidence="3 4">
    <name type="scientific">Dermatophagoides pteronyssinus</name>
    <name type="common">European house dust mite</name>
    <dbReference type="NCBI Taxonomy" id="6956"/>
    <lineage>
        <taxon>Eukaryota</taxon>
        <taxon>Metazoa</taxon>
        <taxon>Ecdysozoa</taxon>
        <taxon>Arthropoda</taxon>
        <taxon>Chelicerata</taxon>
        <taxon>Arachnida</taxon>
        <taxon>Acari</taxon>
        <taxon>Acariformes</taxon>
        <taxon>Sarcoptiformes</taxon>
        <taxon>Astigmata</taxon>
        <taxon>Psoroptidia</taxon>
        <taxon>Analgoidea</taxon>
        <taxon>Pyroglyphidae</taxon>
        <taxon>Dermatophagoidinae</taxon>
        <taxon>Dermatophagoides</taxon>
    </lineage>
</organism>
<dbReference type="GO" id="GO:0002144">
    <property type="term" value="C:cytosolic tRNA wobble base thiouridylase complex"/>
    <property type="evidence" value="ECO:0007669"/>
    <property type="project" value="TreeGrafter"/>
</dbReference>
<dbReference type="InParanoid" id="A0A6P6YA15"/>
<dbReference type="KEGG" id="dpte:113796183"/>
<dbReference type="InterPro" id="IPR011063">
    <property type="entry name" value="TilS/TtcA_N"/>
</dbReference>
<dbReference type="InterPro" id="IPR056369">
    <property type="entry name" value="CTU1-like_ATP-bd"/>
</dbReference>
<keyword evidence="3" id="KW-1185">Reference proteome</keyword>
<dbReference type="SUPFAM" id="SSF52402">
    <property type="entry name" value="Adenine nucleotide alpha hydrolases-like"/>
    <property type="match status" value="1"/>
</dbReference>
<dbReference type="GO" id="GO:0000049">
    <property type="term" value="F:tRNA binding"/>
    <property type="evidence" value="ECO:0007669"/>
    <property type="project" value="TreeGrafter"/>
</dbReference>
<reference evidence="4" key="1">
    <citation type="submission" date="2025-08" db="UniProtKB">
        <authorList>
            <consortium name="RefSeq"/>
        </authorList>
    </citation>
    <scope>IDENTIFICATION</scope>
    <source>
        <strain evidence="4">Airmid</strain>
    </source>
</reference>
<dbReference type="Proteomes" id="UP000515146">
    <property type="component" value="Unplaced"/>
</dbReference>
<dbReference type="Pfam" id="PF01171">
    <property type="entry name" value="ATP_bind_3"/>
    <property type="match status" value="1"/>
</dbReference>
<sequence>MATYRSRGLNYYLCEPCFIEQFEDEVYKVILHCNLISTDDIVAIGVSGGKDSSALIHCLTEINRRYNCGWKFVLVAVDEGILGYRDESLKCVDHIQKMYNLPLIIESFADLYHGWTMDKIVSVTGNKNSCTYCGTFRRNALEIGARKLHATSIATGHNADDSFETMLMNVFRNDYKKLSTQGPSTACSCKKKLNLQKTGLTRVKPFYYTTQKEIVLYCHYNKLKYFSTECSYSGEAFRGKVRHLVKRIEANEPRIVRTILFNKFTDDVCICDDINSSDLKDYYHNLEVYKTVNQTLFDFENKLTFEKLREILEKLLRVFDTLDHIDHKKDINVIDIAIANVFTSADNEESRTIAEMLYKTVVTNIGVRSIFMVNENNLIVDDDFIIDEFRINKFLNIIESLLRPGKYEDSQSGKATKKDFKYGLYNNNTQFLSNSGLKDCINNTCDFAELQLIQNDLFQKQDQYSEMVMPIISGRFLSGVNHIGNSKNKALGVASVIYWLHLSEAHMKVFTLEKGLLTEVESRNGILKTLSKIAKIMVAVVGKI</sequence>
<dbReference type="GO" id="GO:0005739">
    <property type="term" value="C:mitochondrion"/>
    <property type="evidence" value="ECO:0007669"/>
    <property type="project" value="TreeGrafter"/>
</dbReference>
<protein>
    <submittedName>
        <fullName evidence="4">Uncharacterized protein LOC113796183</fullName>
    </submittedName>
</protein>
<evidence type="ECO:0000313" key="3">
    <source>
        <dbReference type="Proteomes" id="UP000515146"/>
    </source>
</evidence>